<organism evidence="1 2">
    <name type="scientific">Cylicocyclus nassatus</name>
    <name type="common">Nematode worm</name>
    <dbReference type="NCBI Taxonomy" id="53992"/>
    <lineage>
        <taxon>Eukaryota</taxon>
        <taxon>Metazoa</taxon>
        <taxon>Ecdysozoa</taxon>
        <taxon>Nematoda</taxon>
        <taxon>Chromadorea</taxon>
        <taxon>Rhabditida</taxon>
        <taxon>Rhabditina</taxon>
        <taxon>Rhabditomorpha</taxon>
        <taxon>Strongyloidea</taxon>
        <taxon>Strongylidae</taxon>
        <taxon>Cylicocyclus</taxon>
    </lineage>
</organism>
<keyword evidence="2" id="KW-1185">Reference proteome</keyword>
<dbReference type="EMBL" id="CATQJL010000001">
    <property type="protein sequence ID" value="CAJ0590508.1"/>
    <property type="molecule type" value="Genomic_DNA"/>
</dbReference>
<evidence type="ECO:0000313" key="2">
    <source>
        <dbReference type="Proteomes" id="UP001176961"/>
    </source>
</evidence>
<dbReference type="Proteomes" id="UP001176961">
    <property type="component" value="Unassembled WGS sequence"/>
</dbReference>
<comment type="caution">
    <text evidence="1">The sequence shown here is derived from an EMBL/GenBank/DDBJ whole genome shotgun (WGS) entry which is preliminary data.</text>
</comment>
<dbReference type="AlphaFoldDB" id="A0AA36DMV4"/>
<gene>
    <name evidence="1" type="ORF">CYNAS_LOCUS2491</name>
</gene>
<evidence type="ECO:0000313" key="1">
    <source>
        <dbReference type="EMBL" id="CAJ0590508.1"/>
    </source>
</evidence>
<name>A0AA36DMV4_CYLNA</name>
<proteinExistence type="predicted"/>
<reference evidence="1" key="1">
    <citation type="submission" date="2023-07" db="EMBL/GenBank/DDBJ databases">
        <authorList>
            <consortium name="CYATHOMIX"/>
        </authorList>
    </citation>
    <scope>NUCLEOTIDE SEQUENCE</scope>
    <source>
        <strain evidence="1">N/A</strain>
    </source>
</reference>
<sequence>MSEYCTVIGFKSDQFLVADYSLKNCVYFIHWIETDKTTTLLCIVTSTADDSKPDVILCIAEDNYYRQGLITGISKLFAKSEMKASTARSKI</sequence>
<accession>A0AA36DMV4</accession>
<protein>
    <submittedName>
        <fullName evidence="1">Uncharacterized protein</fullName>
    </submittedName>
</protein>